<accession>A0ABZ3C0P8</accession>
<gene>
    <name evidence="1" type="ORF">WMO13_00725</name>
</gene>
<sequence length="171" mass="19648">MMGILKKLTLNLLDTTKEGWSKDISEELFISKYEDLFRSISTEIFINRSDINSDHRADYYGYFESEEGNVASAILSITKTKVRKLTKVLNIHISPVISENFQEEDIMTIAGIYKSLISQFFALSHQNEGEVKVYARSEFELKTFKRVTEILRNAGNDIVAIEGHWMIINLS</sequence>
<name>A0ABZ3C0P8_9GAMM</name>
<dbReference type="RefSeq" id="WP_156923290.1">
    <property type="nucleotide sequence ID" value="NZ_AZOD01000037.1"/>
</dbReference>
<evidence type="ECO:0000313" key="2">
    <source>
        <dbReference type="Proteomes" id="UP001449178"/>
    </source>
</evidence>
<organism evidence="1 2">
    <name type="scientific">Ignatzschineria larvae DSM 13226</name>
    <dbReference type="NCBI Taxonomy" id="1111732"/>
    <lineage>
        <taxon>Bacteria</taxon>
        <taxon>Pseudomonadati</taxon>
        <taxon>Pseudomonadota</taxon>
        <taxon>Gammaproteobacteria</taxon>
        <taxon>Cardiobacteriales</taxon>
        <taxon>Ignatzschineriaceae</taxon>
        <taxon>Ignatzschineria</taxon>
    </lineage>
</organism>
<evidence type="ECO:0000313" key="1">
    <source>
        <dbReference type="EMBL" id="WZW87937.1"/>
    </source>
</evidence>
<protein>
    <submittedName>
        <fullName evidence="1">Uncharacterized protein</fullName>
    </submittedName>
</protein>
<dbReference type="Proteomes" id="UP001449178">
    <property type="component" value="Chromosome"/>
</dbReference>
<reference evidence="1 2" key="1">
    <citation type="submission" date="2024-03" db="EMBL/GenBank/DDBJ databases">
        <title>Complete Genome Sequence and Annotation of Ignatzschineria larvae DSM 13226.</title>
        <authorList>
            <person name="Cantrell E."/>
            <person name="Burcham Z.M."/>
        </authorList>
    </citation>
    <scope>NUCLEOTIDE SEQUENCE [LARGE SCALE GENOMIC DNA]</scope>
    <source>
        <strain evidence="1 2">DSM 13226</strain>
    </source>
</reference>
<proteinExistence type="predicted"/>
<dbReference type="EMBL" id="CP150637">
    <property type="protein sequence ID" value="WZW87937.1"/>
    <property type="molecule type" value="Genomic_DNA"/>
</dbReference>
<keyword evidence="2" id="KW-1185">Reference proteome</keyword>